<reference evidence="3 4" key="1">
    <citation type="submission" date="2022-06" db="EMBL/GenBank/DDBJ databases">
        <title>Mesorhizobium sp. strain RP14 Genome sequencing and assembly.</title>
        <authorList>
            <person name="Kim I."/>
        </authorList>
    </citation>
    <scope>NUCLEOTIDE SEQUENCE [LARGE SCALE GENOMIC DNA]</scope>
    <source>
        <strain evidence="4">RP14(2022)</strain>
    </source>
</reference>
<dbReference type="SUPFAM" id="SSF53474">
    <property type="entry name" value="alpha/beta-Hydrolases"/>
    <property type="match status" value="1"/>
</dbReference>
<evidence type="ECO:0000256" key="2">
    <source>
        <dbReference type="SAM" id="SignalP"/>
    </source>
</evidence>
<dbReference type="InterPro" id="IPR050583">
    <property type="entry name" value="Mycobacterial_A85_antigen"/>
</dbReference>
<name>A0ABT1C4J1_9HYPH</name>
<proteinExistence type="predicted"/>
<dbReference type="Gene3D" id="3.40.50.1820">
    <property type="entry name" value="alpha/beta hydrolase"/>
    <property type="match status" value="1"/>
</dbReference>
<gene>
    <name evidence="3" type="ORF">NGM99_08080</name>
</gene>
<dbReference type="Proteomes" id="UP001205906">
    <property type="component" value="Unassembled WGS sequence"/>
</dbReference>
<protein>
    <submittedName>
        <fullName evidence="3">Esterase family protein</fullName>
    </submittedName>
</protein>
<keyword evidence="2" id="KW-0732">Signal</keyword>
<dbReference type="EMBL" id="JAMXQS010000004">
    <property type="protein sequence ID" value="MCO6049749.1"/>
    <property type="molecule type" value="Genomic_DNA"/>
</dbReference>
<evidence type="ECO:0000313" key="4">
    <source>
        <dbReference type="Proteomes" id="UP001205906"/>
    </source>
</evidence>
<accession>A0ABT1C4J1</accession>
<evidence type="ECO:0000313" key="3">
    <source>
        <dbReference type="EMBL" id="MCO6049749.1"/>
    </source>
</evidence>
<comment type="caution">
    <text evidence="3">The sequence shown here is derived from an EMBL/GenBank/DDBJ whole genome shotgun (WGS) entry which is preliminary data.</text>
</comment>
<dbReference type="RefSeq" id="WP_252817864.1">
    <property type="nucleotide sequence ID" value="NZ_JAMXQS010000004.1"/>
</dbReference>
<evidence type="ECO:0000256" key="1">
    <source>
        <dbReference type="SAM" id="MobiDB-lite"/>
    </source>
</evidence>
<keyword evidence="4" id="KW-1185">Reference proteome</keyword>
<dbReference type="InterPro" id="IPR029058">
    <property type="entry name" value="AB_hydrolase_fold"/>
</dbReference>
<organism evidence="3 4">
    <name type="scientific">Mesorhizobium liriopis</name>
    <dbReference type="NCBI Taxonomy" id="2953882"/>
    <lineage>
        <taxon>Bacteria</taxon>
        <taxon>Pseudomonadati</taxon>
        <taxon>Pseudomonadota</taxon>
        <taxon>Alphaproteobacteria</taxon>
        <taxon>Hyphomicrobiales</taxon>
        <taxon>Phyllobacteriaceae</taxon>
        <taxon>Mesorhizobium</taxon>
    </lineage>
</organism>
<feature type="chain" id="PRO_5045091545" evidence="2">
    <location>
        <begin position="22"/>
        <end position="360"/>
    </location>
</feature>
<dbReference type="InterPro" id="IPR000801">
    <property type="entry name" value="Esterase-like"/>
</dbReference>
<dbReference type="PANTHER" id="PTHR48098:SF1">
    <property type="entry name" value="DIACYLGLYCEROL ACYLTRANSFERASE_MYCOLYLTRANSFERASE AG85A"/>
    <property type="match status" value="1"/>
</dbReference>
<feature type="signal peptide" evidence="2">
    <location>
        <begin position="1"/>
        <end position="21"/>
    </location>
</feature>
<dbReference type="Pfam" id="PF00756">
    <property type="entry name" value="Esterase"/>
    <property type="match status" value="1"/>
</dbReference>
<feature type="region of interest" description="Disordered" evidence="1">
    <location>
        <begin position="309"/>
        <end position="360"/>
    </location>
</feature>
<sequence length="360" mass="39655">MFKRMLLTAFAVLTGLGSAMAANGDAVGVVREDQAMPSAILRQDVDYSVYLPPEYDRRVRSYPVIFMMHGVGGRSEDWFQFARANLIFDKLIESGKVPPFIAVSPEGRRDPKDSFNTYYMNDADGAFRWQDMFVREFVPFVEKRYGGLGTKNGRAIIGLSMGGYAATALSLKYPDLFVGAAALSAAFRTEDQITALDQTAYDWRYGKAWGIGLAGKARINKLYRANSVFDLASEVPGKNLEKTSFYFDCGSDDDFFAGNAAFHLQLRKLGVKHRFMVREGGHDWTYWGDGLPEATRFIGALFQKGMSPEALKPSKPASDLVASSDEDQPKRQPSGRPTLAPIEAKTVGSQKPKGIKGAGS</sequence>
<dbReference type="PANTHER" id="PTHR48098">
    <property type="entry name" value="ENTEROCHELIN ESTERASE-RELATED"/>
    <property type="match status" value="1"/>
</dbReference>